<dbReference type="PANTHER" id="PTHR24148">
    <property type="entry name" value="ANKYRIN REPEAT DOMAIN-CONTAINING PROTEIN 39 HOMOLOG-RELATED"/>
    <property type="match status" value="1"/>
</dbReference>
<keyword evidence="3" id="KW-1185">Reference proteome</keyword>
<dbReference type="AlphaFoldDB" id="A0AAJ0GKE4"/>
<dbReference type="Pfam" id="PF26639">
    <property type="entry name" value="Het-6_barrel"/>
    <property type="match status" value="1"/>
</dbReference>
<evidence type="ECO:0000313" key="3">
    <source>
        <dbReference type="Proteomes" id="UP001271007"/>
    </source>
</evidence>
<accession>A0AAJ0GKE4</accession>
<organism evidence="2 3">
    <name type="scientific">Extremus antarcticus</name>
    <dbReference type="NCBI Taxonomy" id="702011"/>
    <lineage>
        <taxon>Eukaryota</taxon>
        <taxon>Fungi</taxon>
        <taxon>Dikarya</taxon>
        <taxon>Ascomycota</taxon>
        <taxon>Pezizomycotina</taxon>
        <taxon>Dothideomycetes</taxon>
        <taxon>Dothideomycetidae</taxon>
        <taxon>Mycosphaerellales</taxon>
        <taxon>Extremaceae</taxon>
        <taxon>Extremus</taxon>
    </lineage>
</organism>
<dbReference type="Pfam" id="PF06985">
    <property type="entry name" value="HET"/>
    <property type="match status" value="1"/>
</dbReference>
<gene>
    <name evidence="2" type="ORF">LTR09_000789</name>
</gene>
<name>A0AAJ0GKE4_9PEZI</name>
<reference evidence="2" key="1">
    <citation type="submission" date="2023-04" db="EMBL/GenBank/DDBJ databases">
        <title>Black Yeasts Isolated from many extreme environments.</title>
        <authorList>
            <person name="Coleine C."/>
            <person name="Stajich J.E."/>
            <person name="Selbmann L."/>
        </authorList>
    </citation>
    <scope>NUCLEOTIDE SEQUENCE</scope>
    <source>
        <strain evidence="2">CCFEE 5312</strain>
    </source>
</reference>
<feature type="domain" description="Heterokaryon incompatibility" evidence="1">
    <location>
        <begin position="45"/>
        <end position="197"/>
    </location>
</feature>
<dbReference type="Proteomes" id="UP001271007">
    <property type="component" value="Unassembled WGS sequence"/>
</dbReference>
<dbReference type="InterPro" id="IPR010730">
    <property type="entry name" value="HET"/>
</dbReference>
<evidence type="ECO:0000313" key="2">
    <source>
        <dbReference type="EMBL" id="KAK3059223.1"/>
    </source>
</evidence>
<dbReference type="EMBL" id="JAWDJX010000001">
    <property type="protein sequence ID" value="KAK3059223.1"/>
    <property type="molecule type" value="Genomic_DNA"/>
</dbReference>
<proteinExistence type="predicted"/>
<sequence>MAHFQYSDSIDGDQIRILTLRPSSDPDSMVECQLTAYDRLTCRPYDALSYCWGESKERRSIFVNDLPFNIGVRLAEALHHLRLPDKDRILWTDAICINQESKVERTAQVKRMGDTYSGCFKTLVWLGPASEQDQSTVGMKAIDSIGGPLAGKNLMEVRTSMPRLPPSVLGRDIDTYLLAIRRILERKWFTRLWVVQEFCLAPQVDLVCGQDVIPLSHLTNMQLSLPWSPDMQSPTRYGLAFLLDPWLLSTRQLFQVTPKETPKIEELKLKTCSLLSNMWNSRARRCEEPKDRVYALLALSPDVSDVLIPDYDEPLAVTFIKTTRVILKRHQNLDLLFLCCGPDTSFVQNKEEENEKLPSWVPNYNANTVTAENNVWTLRPLNNYLPGSDRHFTATGSPFVPNDSDPLDQLTVSGYNLGTIDAVSSLGWGGGIQQAYQLVQEKLATSPATNMRETFWRTVISNRRHNSMPAEQAIEGSEFEGWWRAITNPDGVTDEETASRIAAADNYNRAYWQHGHQRLLFTTDTSFVGLSRAGIREGDHVCLLAGGQTPFVLRPCGREFQIVCEAYVHGIMDGGLWGGRKASEEPRTEFVLI</sequence>
<dbReference type="InterPro" id="IPR052895">
    <property type="entry name" value="HetReg/Transcr_Mod"/>
</dbReference>
<protein>
    <recommendedName>
        <fullName evidence="1">Heterokaryon incompatibility domain-containing protein</fullName>
    </recommendedName>
</protein>
<dbReference type="PANTHER" id="PTHR24148:SF64">
    <property type="entry name" value="HETEROKARYON INCOMPATIBILITY DOMAIN-CONTAINING PROTEIN"/>
    <property type="match status" value="1"/>
</dbReference>
<comment type="caution">
    <text evidence="2">The sequence shown here is derived from an EMBL/GenBank/DDBJ whole genome shotgun (WGS) entry which is preliminary data.</text>
</comment>
<evidence type="ECO:0000259" key="1">
    <source>
        <dbReference type="Pfam" id="PF06985"/>
    </source>
</evidence>